<dbReference type="Pfam" id="PF14521">
    <property type="entry name" value="Aspzincin_M35"/>
    <property type="match status" value="1"/>
</dbReference>
<evidence type="ECO:0000313" key="10">
    <source>
        <dbReference type="EMBL" id="QRD00420.1"/>
    </source>
</evidence>
<dbReference type="Gene3D" id="3.40.390.10">
    <property type="entry name" value="Collagenase (Catalytic Domain)"/>
    <property type="match status" value="1"/>
</dbReference>
<feature type="domain" description="Lysine-specific metallo-endopeptidase" evidence="9">
    <location>
        <begin position="73"/>
        <end position="232"/>
    </location>
</feature>
<dbReference type="EMBL" id="CP069033">
    <property type="protein sequence ID" value="QRD00420.1"/>
    <property type="molecule type" value="Genomic_DNA"/>
</dbReference>
<keyword evidence="3" id="KW-0645">Protease</keyword>
<evidence type="ECO:0000256" key="1">
    <source>
        <dbReference type="ARBA" id="ARBA00001947"/>
    </source>
</evidence>
<dbReference type="GO" id="GO:0004222">
    <property type="term" value="F:metalloendopeptidase activity"/>
    <property type="evidence" value="ECO:0007669"/>
    <property type="project" value="InterPro"/>
</dbReference>
<dbReference type="InterPro" id="IPR050414">
    <property type="entry name" value="Fungal_M35_metalloproteases"/>
</dbReference>
<dbReference type="InterPro" id="IPR024079">
    <property type="entry name" value="MetalloPept_cat_dom_sf"/>
</dbReference>
<comment type="cofactor">
    <cofactor evidence="1">
        <name>Zn(2+)</name>
        <dbReference type="ChEBI" id="CHEBI:29105"/>
    </cofactor>
</comment>
<dbReference type="VEuPathDB" id="FungiDB:JI435_089890"/>
<keyword evidence="5" id="KW-0378">Hydrolase</keyword>
<evidence type="ECO:0000256" key="3">
    <source>
        <dbReference type="ARBA" id="ARBA00022670"/>
    </source>
</evidence>
<keyword evidence="6" id="KW-0862">Zinc</keyword>
<dbReference type="SUPFAM" id="SSF55486">
    <property type="entry name" value="Metalloproteases ('zincins'), catalytic domain"/>
    <property type="match status" value="1"/>
</dbReference>
<evidence type="ECO:0000256" key="2">
    <source>
        <dbReference type="ARBA" id="ARBA00010279"/>
    </source>
</evidence>
<dbReference type="GO" id="GO:0006508">
    <property type="term" value="P:proteolysis"/>
    <property type="evidence" value="ECO:0007669"/>
    <property type="project" value="UniProtKB-KW"/>
</dbReference>
<dbReference type="AlphaFoldDB" id="A0A7U2F7Z0"/>
<feature type="region of interest" description="Disordered" evidence="8">
    <location>
        <begin position="1"/>
        <end position="27"/>
    </location>
</feature>
<dbReference type="Proteomes" id="UP000663193">
    <property type="component" value="Chromosome 11"/>
</dbReference>
<dbReference type="GO" id="GO:0046872">
    <property type="term" value="F:metal ion binding"/>
    <property type="evidence" value="ECO:0007669"/>
    <property type="project" value="UniProtKB-KW"/>
</dbReference>
<protein>
    <recommendedName>
        <fullName evidence="9">Lysine-specific metallo-endopeptidase domain-containing protein</fullName>
    </recommendedName>
</protein>
<evidence type="ECO:0000256" key="4">
    <source>
        <dbReference type="ARBA" id="ARBA00022723"/>
    </source>
</evidence>
<keyword evidence="4" id="KW-0479">Metal-binding</keyword>
<evidence type="ECO:0000259" key="9">
    <source>
        <dbReference type="Pfam" id="PF14521"/>
    </source>
</evidence>
<keyword evidence="11" id="KW-1185">Reference proteome</keyword>
<keyword evidence="7" id="KW-0482">Metalloprotease</keyword>
<dbReference type="InterPro" id="IPR029463">
    <property type="entry name" value="Lys_MEP"/>
</dbReference>
<evidence type="ECO:0000256" key="6">
    <source>
        <dbReference type="ARBA" id="ARBA00022833"/>
    </source>
</evidence>
<evidence type="ECO:0000256" key="7">
    <source>
        <dbReference type="ARBA" id="ARBA00023049"/>
    </source>
</evidence>
<accession>A0A7U2F7Z0</accession>
<comment type="similarity">
    <text evidence="2">Belongs to the peptidase M35 family.</text>
</comment>
<name>A0A7U2F7Z0_PHANO</name>
<dbReference type="PANTHER" id="PTHR37016">
    <property type="match status" value="1"/>
</dbReference>
<dbReference type="PANTHER" id="PTHR37016:SF3">
    <property type="entry name" value="NEUTRAL PROTEASE 2-RELATED"/>
    <property type="match status" value="1"/>
</dbReference>
<sequence>MEYSSKTLSEAPPSLIKRDPSLDPSPYPYGTELSNEMRWKGWDMPGTIADRTDGKQLHDAYLEMETLAVYAWQEADAKTPTFKRWFAEADSENVKKVLERMVDPKALVPDTLPRMKDRVLWRKDFLDACDDGKTYAYTKNKSGRFKFCDKGLRLKDITTIKCEDLAGSGSDRYSSKKIMSVASTHLHEAVHWNKIGKTALGQEIVDKAYGAAKSHRLSAADQLINADNYAFMASEAYLQKKGCTFVDPPVSATDEDDDRQPDSFDGDVSAISIILRTNVRETFADNDWYVYEIPVGVSALCKPEDQTVTKWTAEDGPWPSNGPDWPAGTFDINVDGMECQYKNDGRGNPGSLWCKGQDDPFTCYKDPKLDKREGKFCDGGRIYQQPYVYCQW</sequence>
<organism evidence="10 11">
    <name type="scientific">Phaeosphaeria nodorum (strain SN15 / ATCC MYA-4574 / FGSC 10173)</name>
    <name type="common">Glume blotch fungus</name>
    <name type="synonym">Parastagonospora nodorum</name>
    <dbReference type="NCBI Taxonomy" id="321614"/>
    <lineage>
        <taxon>Eukaryota</taxon>
        <taxon>Fungi</taxon>
        <taxon>Dikarya</taxon>
        <taxon>Ascomycota</taxon>
        <taxon>Pezizomycotina</taxon>
        <taxon>Dothideomycetes</taxon>
        <taxon>Pleosporomycetidae</taxon>
        <taxon>Pleosporales</taxon>
        <taxon>Pleosporineae</taxon>
        <taxon>Phaeosphaeriaceae</taxon>
        <taxon>Parastagonospora</taxon>
    </lineage>
</organism>
<dbReference type="OrthoDB" id="3786334at2759"/>
<proteinExistence type="inferred from homology"/>
<evidence type="ECO:0000256" key="8">
    <source>
        <dbReference type="SAM" id="MobiDB-lite"/>
    </source>
</evidence>
<gene>
    <name evidence="10" type="ORF">JI435_089890</name>
</gene>
<evidence type="ECO:0000256" key="5">
    <source>
        <dbReference type="ARBA" id="ARBA00022801"/>
    </source>
</evidence>
<evidence type="ECO:0000313" key="11">
    <source>
        <dbReference type="Proteomes" id="UP000663193"/>
    </source>
</evidence>
<reference evidence="11" key="1">
    <citation type="journal article" date="2021" name="BMC Genomics">
        <title>Chromosome-level genome assembly and manually-curated proteome of model necrotroph Parastagonospora nodorum Sn15 reveals a genome-wide trove of candidate effector homologs, and redundancy of virulence-related functions within an accessory chromosome.</title>
        <authorList>
            <person name="Bertazzoni S."/>
            <person name="Jones D.A.B."/>
            <person name="Phan H.T."/>
            <person name="Tan K.-C."/>
            <person name="Hane J.K."/>
        </authorList>
    </citation>
    <scope>NUCLEOTIDE SEQUENCE [LARGE SCALE GENOMIC DNA]</scope>
    <source>
        <strain evidence="11">SN15 / ATCC MYA-4574 / FGSC 10173)</strain>
    </source>
</reference>